<name>A0A4Y2APW1_ARAVE</name>
<comment type="caution">
    <text evidence="1">The sequence shown here is derived from an EMBL/GenBank/DDBJ whole genome shotgun (WGS) entry which is preliminary data.</text>
</comment>
<keyword evidence="2" id="KW-1185">Reference proteome</keyword>
<gene>
    <name evidence="1" type="ORF">AVEN_83130_1</name>
</gene>
<evidence type="ECO:0000313" key="2">
    <source>
        <dbReference type="Proteomes" id="UP000499080"/>
    </source>
</evidence>
<protein>
    <submittedName>
        <fullName evidence="1">Uncharacterized protein</fullName>
    </submittedName>
</protein>
<sequence>MSLFCRFWLSSISSPFSVRLMFAVSPFCHFQLSSFSIPFNIALQLDFFLLGNFSLSFSAFLSASVQFLLFRSSVSGVLVCIRFAAEDLSKEASLFGDMIQDTIFLYALRRRER</sequence>
<evidence type="ECO:0000313" key="1">
    <source>
        <dbReference type="EMBL" id="GBL81054.1"/>
    </source>
</evidence>
<accession>A0A4Y2APW1</accession>
<reference evidence="1 2" key="1">
    <citation type="journal article" date="2019" name="Sci. Rep.">
        <title>Orb-weaving spider Araneus ventricosus genome elucidates the spidroin gene catalogue.</title>
        <authorList>
            <person name="Kono N."/>
            <person name="Nakamura H."/>
            <person name="Ohtoshi R."/>
            <person name="Moran D.A.P."/>
            <person name="Shinohara A."/>
            <person name="Yoshida Y."/>
            <person name="Fujiwara M."/>
            <person name="Mori M."/>
            <person name="Tomita M."/>
            <person name="Arakawa K."/>
        </authorList>
    </citation>
    <scope>NUCLEOTIDE SEQUENCE [LARGE SCALE GENOMIC DNA]</scope>
</reference>
<dbReference type="Proteomes" id="UP000499080">
    <property type="component" value="Unassembled WGS sequence"/>
</dbReference>
<dbReference type="EMBL" id="BGPR01000024">
    <property type="protein sequence ID" value="GBL81054.1"/>
    <property type="molecule type" value="Genomic_DNA"/>
</dbReference>
<organism evidence="1 2">
    <name type="scientific">Araneus ventricosus</name>
    <name type="common">Orbweaver spider</name>
    <name type="synonym">Epeira ventricosa</name>
    <dbReference type="NCBI Taxonomy" id="182803"/>
    <lineage>
        <taxon>Eukaryota</taxon>
        <taxon>Metazoa</taxon>
        <taxon>Ecdysozoa</taxon>
        <taxon>Arthropoda</taxon>
        <taxon>Chelicerata</taxon>
        <taxon>Arachnida</taxon>
        <taxon>Araneae</taxon>
        <taxon>Araneomorphae</taxon>
        <taxon>Entelegynae</taxon>
        <taxon>Araneoidea</taxon>
        <taxon>Araneidae</taxon>
        <taxon>Araneus</taxon>
    </lineage>
</organism>
<proteinExistence type="predicted"/>
<dbReference type="AlphaFoldDB" id="A0A4Y2APW1"/>